<dbReference type="FunFam" id="1.10.630.10:FF:000018">
    <property type="entry name" value="Cytochrome P450 monooxygenase"/>
    <property type="match status" value="1"/>
</dbReference>
<dbReference type="EMBL" id="JACIEQ010000001">
    <property type="protein sequence ID" value="MBB4020532.1"/>
    <property type="molecule type" value="Genomic_DNA"/>
</dbReference>
<evidence type="ECO:0000256" key="7">
    <source>
        <dbReference type="ARBA" id="ARBA00043906"/>
    </source>
</evidence>
<dbReference type="InterPro" id="IPR001128">
    <property type="entry name" value="Cyt_P450"/>
</dbReference>
<dbReference type="SUPFAM" id="SSF48264">
    <property type="entry name" value="Cytochrome P450"/>
    <property type="match status" value="1"/>
</dbReference>
<sequence>MTSIKDIPLSDLDPSVQTRFQSGEHFEVFDRLRAEAPVYFHETTQYGPFWSISKYKDIIEVEANPKVFSSDAAYGGIWIKEQPKDTIRKSFMTADQPEHDQQRKVVNPIVSPSNLNDMEQKVRDIVTLVLDDLPLNEEIDWVERVSVEVTGRVLCELMDFPVEERMDLTTWSDIVNTDVDAGTEITDEYVKLEKLKPMIIKFKELFAERTGMPPQNDLISMLAHSQETANMEPQQFVGMLVLLMVGGNDTTRNSISGGLDALNKFPEEYKKLRENPELVESMVPEIIRWVTPVAHMRRTALEDIEFHGQQIKKGDKVIMWYCSGNRDPEVIEDPYTFKIDRKNPRQHVSFGFGIHRCLGNRMAELQLRVLWEEILKRGWVIETTGEPERRFSNFVVGIDSLKAIIRKPE</sequence>
<dbReference type="InterPro" id="IPR036396">
    <property type="entry name" value="Cyt_P450_sf"/>
</dbReference>
<dbReference type="PROSITE" id="PS00086">
    <property type="entry name" value="CYTOCHROME_P450"/>
    <property type="match status" value="1"/>
</dbReference>
<comment type="similarity">
    <text evidence="1 8">Belongs to the cytochrome P450 family.</text>
</comment>
<dbReference type="Proteomes" id="UP000585681">
    <property type="component" value="Unassembled WGS sequence"/>
</dbReference>
<evidence type="ECO:0000256" key="1">
    <source>
        <dbReference type="ARBA" id="ARBA00010617"/>
    </source>
</evidence>
<dbReference type="GO" id="GO:0005506">
    <property type="term" value="F:iron ion binding"/>
    <property type="evidence" value="ECO:0007669"/>
    <property type="project" value="InterPro"/>
</dbReference>
<keyword evidence="4 8" id="KW-0560">Oxidoreductase</keyword>
<name>A0A840C906_9RHOB</name>
<dbReference type="PANTHER" id="PTHR46696">
    <property type="entry name" value="P450, PUTATIVE (EUROFUNG)-RELATED"/>
    <property type="match status" value="1"/>
</dbReference>
<evidence type="ECO:0000256" key="4">
    <source>
        <dbReference type="ARBA" id="ARBA00023002"/>
    </source>
</evidence>
<dbReference type="AlphaFoldDB" id="A0A840C906"/>
<dbReference type="InterPro" id="IPR017972">
    <property type="entry name" value="Cyt_P450_CS"/>
</dbReference>
<dbReference type="PANTHER" id="PTHR46696:SF1">
    <property type="entry name" value="CYTOCHROME P450 YJIB-RELATED"/>
    <property type="match status" value="1"/>
</dbReference>
<evidence type="ECO:0000256" key="6">
    <source>
        <dbReference type="ARBA" id="ARBA00023033"/>
    </source>
</evidence>
<evidence type="ECO:0000256" key="3">
    <source>
        <dbReference type="ARBA" id="ARBA00022723"/>
    </source>
</evidence>
<dbReference type="PRINTS" id="PR00359">
    <property type="entry name" value="BP450"/>
</dbReference>
<proteinExistence type="inferred from homology"/>
<dbReference type="GO" id="GO:0004497">
    <property type="term" value="F:monooxygenase activity"/>
    <property type="evidence" value="ECO:0007669"/>
    <property type="project" value="UniProtKB-KW"/>
</dbReference>
<dbReference type="Gene3D" id="1.10.630.10">
    <property type="entry name" value="Cytochrome P450"/>
    <property type="match status" value="1"/>
</dbReference>
<keyword evidence="2 8" id="KW-0349">Heme</keyword>
<dbReference type="CDD" id="cd11033">
    <property type="entry name" value="CYP142-like"/>
    <property type="match status" value="1"/>
</dbReference>
<dbReference type="InterPro" id="IPR002397">
    <property type="entry name" value="Cyt_P450_B"/>
</dbReference>
<accession>A0A840C906</accession>
<dbReference type="Pfam" id="PF00067">
    <property type="entry name" value="p450"/>
    <property type="match status" value="1"/>
</dbReference>
<keyword evidence="5 8" id="KW-0408">Iron</keyword>
<protein>
    <submittedName>
        <fullName evidence="9">Cytochrome P450</fullName>
    </submittedName>
</protein>
<evidence type="ECO:0000256" key="8">
    <source>
        <dbReference type="RuleBase" id="RU000461"/>
    </source>
</evidence>
<keyword evidence="10" id="KW-1185">Reference proteome</keyword>
<comment type="function">
    <text evidence="7">Cytochromes P450 are a group of heme-thiolate monooxygenases. They oxidize a variety of structurally unrelated compounds, including steroids, fatty acids, and xenobiotics.</text>
</comment>
<evidence type="ECO:0000313" key="10">
    <source>
        <dbReference type="Proteomes" id="UP000585681"/>
    </source>
</evidence>
<comment type="caution">
    <text evidence="9">The sequence shown here is derived from an EMBL/GenBank/DDBJ whole genome shotgun (WGS) entry which is preliminary data.</text>
</comment>
<evidence type="ECO:0000256" key="5">
    <source>
        <dbReference type="ARBA" id="ARBA00023004"/>
    </source>
</evidence>
<dbReference type="GO" id="GO:0020037">
    <property type="term" value="F:heme binding"/>
    <property type="evidence" value="ECO:0007669"/>
    <property type="project" value="InterPro"/>
</dbReference>
<keyword evidence="3 8" id="KW-0479">Metal-binding</keyword>
<evidence type="ECO:0000256" key="2">
    <source>
        <dbReference type="ARBA" id="ARBA00022617"/>
    </source>
</evidence>
<keyword evidence="6 8" id="KW-0503">Monooxygenase</keyword>
<reference evidence="9" key="1">
    <citation type="submission" date="2020-08" db="EMBL/GenBank/DDBJ databases">
        <title>Genomic Encyclopedia of Type Strains, Phase IV (KMG-IV): sequencing the most valuable type-strain genomes for metagenomic binning, comparative biology and taxonomic classification.</title>
        <authorList>
            <person name="Goeker M."/>
        </authorList>
    </citation>
    <scope>NUCLEOTIDE SEQUENCE [LARGE SCALE GENOMIC DNA]</scope>
    <source>
        <strain evidence="9">DSM 105040</strain>
    </source>
</reference>
<dbReference type="RefSeq" id="WP_157445519.1">
    <property type="nucleotide sequence ID" value="NZ_JACIEQ010000001.1"/>
</dbReference>
<organism evidence="9 10">
    <name type="scientific">Actibacterium naphthalenivorans</name>
    <dbReference type="NCBI Taxonomy" id="1614693"/>
    <lineage>
        <taxon>Bacteria</taxon>
        <taxon>Pseudomonadati</taxon>
        <taxon>Pseudomonadota</taxon>
        <taxon>Alphaproteobacteria</taxon>
        <taxon>Rhodobacterales</taxon>
        <taxon>Roseobacteraceae</taxon>
        <taxon>Actibacterium</taxon>
    </lineage>
</organism>
<dbReference type="GO" id="GO:0016705">
    <property type="term" value="F:oxidoreductase activity, acting on paired donors, with incorporation or reduction of molecular oxygen"/>
    <property type="evidence" value="ECO:0007669"/>
    <property type="project" value="InterPro"/>
</dbReference>
<evidence type="ECO:0000313" key="9">
    <source>
        <dbReference type="EMBL" id="MBB4020532.1"/>
    </source>
</evidence>
<gene>
    <name evidence="9" type="ORF">GGR17_000323</name>
</gene>